<dbReference type="InterPro" id="IPR050832">
    <property type="entry name" value="Bact_Acetyltransf"/>
</dbReference>
<proteinExistence type="predicted"/>
<feature type="domain" description="N-acetyltransferase" evidence="3">
    <location>
        <begin position="10"/>
        <end position="154"/>
    </location>
</feature>
<evidence type="ECO:0000313" key="4">
    <source>
        <dbReference type="EMBL" id="MXP40642.1"/>
    </source>
</evidence>
<dbReference type="OrthoDB" id="9803233at2"/>
<dbReference type="SUPFAM" id="SSF55729">
    <property type="entry name" value="Acyl-CoA N-acyltransferases (Nat)"/>
    <property type="match status" value="1"/>
</dbReference>
<accession>A0A6I4UPE3</accession>
<dbReference type="Proteomes" id="UP000469159">
    <property type="component" value="Unassembled WGS sequence"/>
</dbReference>
<dbReference type="EMBL" id="WTYK01000001">
    <property type="protein sequence ID" value="MXP40642.1"/>
    <property type="molecule type" value="Genomic_DNA"/>
</dbReference>
<dbReference type="CDD" id="cd04301">
    <property type="entry name" value="NAT_SF"/>
    <property type="match status" value="1"/>
</dbReference>
<dbReference type="PANTHER" id="PTHR43877">
    <property type="entry name" value="AMINOALKYLPHOSPHONATE N-ACETYLTRANSFERASE-RELATED-RELATED"/>
    <property type="match status" value="1"/>
</dbReference>
<keyword evidence="1 4" id="KW-0808">Transferase</keyword>
<protein>
    <submittedName>
        <fullName evidence="4">GNAT family N-acetyltransferase</fullName>
    </submittedName>
</protein>
<dbReference type="Gene3D" id="3.40.630.30">
    <property type="match status" value="1"/>
</dbReference>
<organism evidence="4 5">
    <name type="scientific">Croceibacterium soli</name>
    <dbReference type="NCBI Taxonomy" id="1739690"/>
    <lineage>
        <taxon>Bacteria</taxon>
        <taxon>Pseudomonadati</taxon>
        <taxon>Pseudomonadota</taxon>
        <taxon>Alphaproteobacteria</taxon>
        <taxon>Sphingomonadales</taxon>
        <taxon>Erythrobacteraceae</taxon>
        <taxon>Croceibacterium</taxon>
    </lineage>
</organism>
<gene>
    <name evidence="4" type="ORF">GRI75_03130</name>
</gene>
<dbReference type="InterPro" id="IPR000182">
    <property type="entry name" value="GNAT_dom"/>
</dbReference>
<dbReference type="GO" id="GO:0016747">
    <property type="term" value="F:acyltransferase activity, transferring groups other than amino-acyl groups"/>
    <property type="evidence" value="ECO:0007669"/>
    <property type="project" value="InterPro"/>
</dbReference>
<keyword evidence="2" id="KW-0012">Acyltransferase</keyword>
<dbReference type="Pfam" id="PF00583">
    <property type="entry name" value="Acetyltransf_1"/>
    <property type="match status" value="1"/>
</dbReference>
<evidence type="ECO:0000256" key="1">
    <source>
        <dbReference type="ARBA" id="ARBA00022679"/>
    </source>
</evidence>
<name>A0A6I4UPE3_9SPHN</name>
<dbReference type="AlphaFoldDB" id="A0A6I4UPE3"/>
<dbReference type="RefSeq" id="WP_160745452.1">
    <property type="nucleotide sequence ID" value="NZ_WTYK01000001.1"/>
</dbReference>
<dbReference type="PROSITE" id="PS51186">
    <property type="entry name" value="GNAT"/>
    <property type="match status" value="1"/>
</dbReference>
<sequence length="154" mass="17033">MADYRITADDPLRPEIAALLDLHLAEMHRWSPACKVHAMPAERLREADVTFFSAWDGDTLAAVGALKELGPARGELKSMRAAPEYRGKGAGQAILLHLIAEARRRGYTWLGLETGRPEPFQPAAALYRKHGFSECADFGDYLGDEFSVCMSRSL</sequence>
<evidence type="ECO:0000313" key="5">
    <source>
        <dbReference type="Proteomes" id="UP000469159"/>
    </source>
</evidence>
<dbReference type="PANTHER" id="PTHR43877:SF5">
    <property type="entry name" value="BLL8307 PROTEIN"/>
    <property type="match status" value="1"/>
</dbReference>
<evidence type="ECO:0000259" key="3">
    <source>
        <dbReference type="PROSITE" id="PS51186"/>
    </source>
</evidence>
<dbReference type="InterPro" id="IPR016181">
    <property type="entry name" value="Acyl_CoA_acyltransferase"/>
</dbReference>
<evidence type="ECO:0000256" key="2">
    <source>
        <dbReference type="ARBA" id="ARBA00023315"/>
    </source>
</evidence>
<keyword evidence="5" id="KW-1185">Reference proteome</keyword>
<comment type="caution">
    <text evidence="4">The sequence shown here is derived from an EMBL/GenBank/DDBJ whole genome shotgun (WGS) entry which is preliminary data.</text>
</comment>
<reference evidence="4 5" key="1">
    <citation type="submission" date="2019-12" db="EMBL/GenBank/DDBJ databases">
        <title>Genomic-based taxomic classification of the family Erythrobacteraceae.</title>
        <authorList>
            <person name="Xu L."/>
        </authorList>
    </citation>
    <scope>NUCLEOTIDE SEQUENCE [LARGE SCALE GENOMIC DNA]</scope>
    <source>
        <strain evidence="4 5">MCCC 1K02066</strain>
    </source>
</reference>